<evidence type="ECO:0000313" key="1">
    <source>
        <dbReference type="EMBL" id="PXF56893.1"/>
    </source>
</evidence>
<reference evidence="1" key="1">
    <citation type="submission" date="2018-01" db="EMBL/GenBank/DDBJ databases">
        <authorList>
            <person name="Krukenberg V."/>
        </authorList>
    </citation>
    <scope>NUCLEOTIDE SEQUENCE</scope>
    <source>
        <strain evidence="1">E20ANME2</strain>
    </source>
</reference>
<protein>
    <submittedName>
        <fullName evidence="1">Uncharacterized protein</fullName>
    </submittedName>
</protein>
<name>A0AC61KYF1_9EURY</name>
<sequence length="56" mass="6534">MNAFSSAHFISRQTSGFVEGLNNKIKVIKRRCYGIFNVKHLFQRIHLDIEGYSLFT</sequence>
<comment type="caution">
    <text evidence="1">The sequence shown here is derived from an EMBL/GenBank/DDBJ whole genome shotgun (WGS) entry which is preliminary data.</text>
</comment>
<dbReference type="EMBL" id="PQXF01000079">
    <property type="protein sequence ID" value="PXF56893.1"/>
    <property type="molecule type" value="Genomic_DNA"/>
</dbReference>
<evidence type="ECO:0000313" key="2">
    <source>
        <dbReference type="Proteomes" id="UP000248329"/>
    </source>
</evidence>
<proteinExistence type="predicted"/>
<gene>
    <name evidence="1" type="ORF">C4B59_16160</name>
</gene>
<dbReference type="Proteomes" id="UP000248329">
    <property type="component" value="Unassembled WGS sequence"/>
</dbReference>
<organism evidence="1 2">
    <name type="scientific">Candidatus Methanogaster sp</name>
    <dbReference type="NCBI Taxonomy" id="3386292"/>
    <lineage>
        <taxon>Archaea</taxon>
        <taxon>Methanobacteriati</taxon>
        <taxon>Methanobacteriota</taxon>
        <taxon>Stenosarchaea group</taxon>
        <taxon>Methanomicrobia</taxon>
        <taxon>Methanosarcinales</taxon>
        <taxon>ANME-2 cluster</taxon>
        <taxon>Candidatus Methanogasteraceae</taxon>
        <taxon>Candidatus Methanogaster</taxon>
    </lineage>
</organism>
<accession>A0AC61KYF1</accession>